<gene>
    <name evidence="2" type="ordered locus">FBFL15_1333</name>
</gene>
<organism evidence="2 3">
    <name type="scientific">Flavobacterium branchiophilum (strain FL-15)</name>
    <dbReference type="NCBI Taxonomy" id="1034807"/>
    <lineage>
        <taxon>Bacteria</taxon>
        <taxon>Pseudomonadati</taxon>
        <taxon>Bacteroidota</taxon>
        <taxon>Flavobacteriia</taxon>
        <taxon>Flavobacteriales</taxon>
        <taxon>Flavobacteriaceae</taxon>
        <taxon>Flavobacterium</taxon>
    </lineage>
</organism>
<keyword evidence="1" id="KW-0472">Membrane</keyword>
<dbReference type="Proteomes" id="UP000009186">
    <property type="component" value="Chromosome"/>
</dbReference>
<dbReference type="RefSeq" id="WP_014083877.1">
    <property type="nucleotide sequence ID" value="NC_016001.1"/>
</dbReference>
<dbReference type="STRING" id="1034807.FBFL15_1333"/>
<evidence type="ECO:0000256" key="1">
    <source>
        <dbReference type="SAM" id="Phobius"/>
    </source>
</evidence>
<proteinExistence type="predicted"/>
<dbReference type="KEGG" id="fbr:FBFL15_1333"/>
<protein>
    <submittedName>
        <fullName evidence="2">Hypothetical transmembrane protein</fullName>
    </submittedName>
</protein>
<feature type="transmembrane region" description="Helical" evidence="1">
    <location>
        <begin position="153"/>
        <end position="174"/>
    </location>
</feature>
<dbReference type="AlphaFoldDB" id="G2Z0L1"/>
<name>G2Z0L1_FLABF</name>
<accession>G2Z0L1</accession>
<dbReference type="EMBL" id="FQ859183">
    <property type="protein sequence ID" value="CCB69410.1"/>
    <property type="molecule type" value="Genomic_DNA"/>
</dbReference>
<keyword evidence="3" id="KW-1185">Reference proteome</keyword>
<evidence type="ECO:0000313" key="2">
    <source>
        <dbReference type="EMBL" id="CCB69410.1"/>
    </source>
</evidence>
<sequence>MEENNFEMPSVYSAHLDIYDNIPIVEDVDKGIQAKTPPPVSLNMPPVPSFRKKKDIIPDPFELVERDADRRKSVYEKASINEYYNKLEDGSYELKKDNDITIHPKESSTISTLYPKVESNNYSTNDSKLYPMVESNNYSTNDSNKSIYQDQNIFIDLLFFFSFIIFLLLVIYFINKYLSKIINKNNLTSH</sequence>
<keyword evidence="1 2" id="KW-0812">Transmembrane</keyword>
<evidence type="ECO:0000313" key="3">
    <source>
        <dbReference type="Proteomes" id="UP000009186"/>
    </source>
</evidence>
<keyword evidence="1" id="KW-1133">Transmembrane helix</keyword>
<dbReference type="HOGENOM" id="CLU_1426068_0_0_10"/>
<reference evidence="2 3" key="1">
    <citation type="journal article" date="2011" name="Appl. Environ. Microbiol.">
        <title>Complete genome sequence of the fish pathogen Flavobacterium branchiophilum.</title>
        <authorList>
            <consortium name="1:IP"/>
            <consortium name="Microbial Evolutionary Genomics,F-75015 Paris"/>
            <consortium name="France 2:CNRS"/>
            <consortium name="URA2171"/>
            <consortium name="F-75015 Paris,France 3:Unite de Virologie et Immunologie Mol."/>
            <consortium name="INRA,78352 Jouy en Josas Cedex"/>
            <consortium name="France. 4:Unite de Mathemathique"/>
            <consortium name="Informatique et Genome,INRA"/>
            <consortium name="78352 Jouy en Josas Cedex"/>
            <consortium name="France. 5:CEA/Genoscope"/>
            <consortium name="Evry"/>
            <consortium name="France"/>
            <person name="Touchon M."/>
            <person name="Barbier P."/>
            <person name="Bernardet J.F."/>
            <person name="Loux V."/>
            <person name="Vacherie B."/>
            <person name="Barbe V."/>
            <person name="Rocha E.P."/>
            <person name="Duchaud E."/>
        </authorList>
    </citation>
    <scope>NUCLEOTIDE SEQUENCE [LARGE SCALE GENOMIC DNA]</scope>
    <source>
        <strain evidence="2 3">FL-15</strain>
    </source>
</reference>